<feature type="region of interest" description="Disordered" evidence="1">
    <location>
        <begin position="23"/>
        <end position="62"/>
    </location>
</feature>
<dbReference type="AlphaFoldDB" id="A0AAV9VQ38"/>
<evidence type="ECO:0000313" key="2">
    <source>
        <dbReference type="EMBL" id="KAK6363250.1"/>
    </source>
</evidence>
<dbReference type="EMBL" id="JAVHNS010000001">
    <property type="protein sequence ID" value="KAK6363250.1"/>
    <property type="molecule type" value="Genomic_DNA"/>
</dbReference>
<keyword evidence="3" id="KW-1185">Reference proteome</keyword>
<proteinExistence type="predicted"/>
<feature type="compositionally biased region" description="Basic and acidic residues" evidence="1">
    <location>
        <begin position="47"/>
        <end position="62"/>
    </location>
</feature>
<gene>
    <name evidence="2" type="ORF">TWF730_000692</name>
</gene>
<dbReference type="Proteomes" id="UP001373714">
    <property type="component" value="Unassembled WGS sequence"/>
</dbReference>
<accession>A0AAV9VQ38</accession>
<evidence type="ECO:0000313" key="3">
    <source>
        <dbReference type="Proteomes" id="UP001373714"/>
    </source>
</evidence>
<name>A0AAV9VQ38_9PEZI</name>
<sequence>MSKSRQARLQEVRRTITVQHKASLYDAVDEDEDNDDKNDEDEDGDDEKEKEGRKGWKVRKTE</sequence>
<feature type="compositionally biased region" description="Acidic residues" evidence="1">
    <location>
        <begin position="27"/>
        <end position="46"/>
    </location>
</feature>
<reference evidence="2 3" key="1">
    <citation type="submission" date="2019-10" db="EMBL/GenBank/DDBJ databases">
        <authorList>
            <person name="Palmer J.M."/>
        </authorList>
    </citation>
    <scope>NUCLEOTIDE SEQUENCE [LARGE SCALE GENOMIC DNA]</scope>
    <source>
        <strain evidence="2 3">TWF730</strain>
    </source>
</reference>
<organism evidence="2 3">
    <name type="scientific">Orbilia blumenaviensis</name>
    <dbReference type="NCBI Taxonomy" id="1796055"/>
    <lineage>
        <taxon>Eukaryota</taxon>
        <taxon>Fungi</taxon>
        <taxon>Dikarya</taxon>
        <taxon>Ascomycota</taxon>
        <taxon>Pezizomycotina</taxon>
        <taxon>Orbiliomycetes</taxon>
        <taxon>Orbiliales</taxon>
        <taxon>Orbiliaceae</taxon>
        <taxon>Orbilia</taxon>
    </lineage>
</organism>
<evidence type="ECO:0000256" key="1">
    <source>
        <dbReference type="SAM" id="MobiDB-lite"/>
    </source>
</evidence>
<comment type="caution">
    <text evidence="2">The sequence shown here is derived from an EMBL/GenBank/DDBJ whole genome shotgun (WGS) entry which is preliminary data.</text>
</comment>
<protein>
    <submittedName>
        <fullName evidence="2">Uncharacterized protein</fullName>
    </submittedName>
</protein>